<dbReference type="Gene3D" id="1.10.10.10">
    <property type="entry name" value="Winged helix-like DNA-binding domain superfamily/Winged helix DNA-binding domain"/>
    <property type="match status" value="1"/>
</dbReference>
<dbReference type="Pfam" id="PF15915">
    <property type="entry name" value="BAT"/>
    <property type="match status" value="1"/>
</dbReference>
<dbReference type="OrthoDB" id="168808at2157"/>
<dbReference type="EMBL" id="QKNY01000001">
    <property type="protein sequence ID" value="RJX45265.1"/>
    <property type="molecule type" value="Genomic_DNA"/>
</dbReference>
<evidence type="ECO:0000256" key="3">
    <source>
        <dbReference type="PROSITE-ProRule" id="PRU00169"/>
    </source>
</evidence>
<name>A0A3A6PZS1_9EURY</name>
<dbReference type="InterPro" id="IPR011006">
    <property type="entry name" value="CheY-like_superfamily"/>
</dbReference>
<dbReference type="Pfam" id="PF00072">
    <property type="entry name" value="Response_reg"/>
    <property type="match status" value="1"/>
</dbReference>
<dbReference type="GO" id="GO:0000160">
    <property type="term" value="P:phosphorelay signal transduction system"/>
    <property type="evidence" value="ECO:0007669"/>
    <property type="project" value="InterPro"/>
</dbReference>
<dbReference type="Gene3D" id="3.30.450.40">
    <property type="match status" value="1"/>
</dbReference>
<dbReference type="InterPro" id="IPR036388">
    <property type="entry name" value="WH-like_DNA-bd_sf"/>
</dbReference>
<evidence type="ECO:0000256" key="1">
    <source>
        <dbReference type="ARBA" id="ARBA00023015"/>
    </source>
</evidence>
<dbReference type="SUPFAM" id="SSF55781">
    <property type="entry name" value="GAF domain-like"/>
    <property type="match status" value="1"/>
</dbReference>
<comment type="caution">
    <text evidence="5">The sequence shown here is derived from an EMBL/GenBank/DDBJ whole genome shotgun (WGS) entry which is preliminary data.</text>
</comment>
<dbReference type="Proteomes" id="UP000276588">
    <property type="component" value="Unassembled WGS sequence"/>
</dbReference>
<dbReference type="SUPFAM" id="SSF52172">
    <property type="entry name" value="CheY-like"/>
    <property type="match status" value="1"/>
</dbReference>
<dbReference type="SMART" id="SM00448">
    <property type="entry name" value="REC"/>
    <property type="match status" value="1"/>
</dbReference>
<feature type="domain" description="Response regulatory" evidence="4">
    <location>
        <begin position="19"/>
        <end position="135"/>
    </location>
</feature>
<dbReference type="InterPro" id="IPR007050">
    <property type="entry name" value="HTH_bacterioopsin"/>
</dbReference>
<feature type="modified residue" description="4-aspartylphosphate" evidence="3">
    <location>
        <position position="70"/>
    </location>
</feature>
<gene>
    <name evidence="5" type="ORF">DM826_00805</name>
</gene>
<keyword evidence="2" id="KW-0804">Transcription</keyword>
<dbReference type="InterPro" id="IPR029016">
    <property type="entry name" value="GAF-like_dom_sf"/>
</dbReference>
<dbReference type="PANTHER" id="PTHR34236">
    <property type="entry name" value="DIMETHYL SULFOXIDE REDUCTASE TRANSCRIPTIONAL ACTIVATOR"/>
    <property type="match status" value="1"/>
</dbReference>
<reference evidence="5 6" key="1">
    <citation type="submission" date="2018-06" db="EMBL/GenBank/DDBJ databases">
        <title>Halonotius sp. F13-13 a new haloarchaeeon isolated from a solar saltern from Isla Cristina, Huelva, Spain.</title>
        <authorList>
            <person name="Duran-Viseras A."/>
            <person name="Sanchez-Porro C."/>
            <person name="Ventosa A."/>
        </authorList>
    </citation>
    <scope>NUCLEOTIDE SEQUENCE [LARGE SCALE GENOMIC DNA]</scope>
    <source>
        <strain evidence="5 6">F13-13</strain>
    </source>
</reference>
<evidence type="ECO:0000313" key="6">
    <source>
        <dbReference type="Proteomes" id="UP000276588"/>
    </source>
</evidence>
<keyword evidence="6" id="KW-1185">Reference proteome</keyword>
<dbReference type="InterPro" id="IPR001789">
    <property type="entry name" value="Sig_transdc_resp-reg_receiver"/>
</dbReference>
<dbReference type="PANTHER" id="PTHR34236:SF1">
    <property type="entry name" value="DIMETHYL SULFOXIDE REDUCTASE TRANSCRIPTIONAL ACTIVATOR"/>
    <property type="match status" value="1"/>
</dbReference>
<evidence type="ECO:0000259" key="4">
    <source>
        <dbReference type="PROSITE" id="PS50110"/>
    </source>
</evidence>
<accession>A0A3A6PZS1</accession>
<dbReference type="RefSeq" id="WP_120100253.1">
    <property type="nucleotide sequence ID" value="NZ_QKNY01000001.1"/>
</dbReference>
<dbReference type="InterPro" id="IPR031803">
    <property type="entry name" value="BAT_GAF/HTH-assoc"/>
</dbReference>
<dbReference type="Gene3D" id="3.40.50.2300">
    <property type="match status" value="1"/>
</dbReference>
<organism evidence="5 6">
    <name type="scientific">Halonotius aquaticus</name>
    <dbReference type="NCBI Taxonomy" id="2216978"/>
    <lineage>
        <taxon>Archaea</taxon>
        <taxon>Methanobacteriati</taxon>
        <taxon>Methanobacteriota</taxon>
        <taxon>Stenosarchaea group</taxon>
        <taxon>Halobacteria</taxon>
        <taxon>Halobacteriales</taxon>
        <taxon>Haloferacaceae</taxon>
        <taxon>Halonotius</taxon>
    </lineage>
</organism>
<sequence>MGTHMTQQAGSDTLSTPAKILLIDDDAQWLSLTSDLLAETASDFDVVTASSLATGRQQFTERAFDCVVCDYRLGDGTGLELLTEVRDAHPELPFVLVTSRGDESVAADAISQGVTDYIPKELIRSDFDDPTESVLNTQLRQVIRSYRTQHALRQEREIKTAALELLTTMSNQRELYRRFCALLQDNYGYGGVWIGTVGAGGRIVPRAISGCETYVQALDLSGDGGDRFDPAIRALTDDSVAVATVDDETEPWSDAWAAATTGFDFEAGIGVPIGDDRVQFGVLGAYTATTSIDDDQIDLLREFARLISYTIRTDEWTESLIAEEPVTLEIEIDAPTEPLLAFASHLPADAALTIHSVAEHKDGKLLYTVEITGAVPDDCQEHVTASDYLELYDTTETADGHECRFLVTPPTPESIARDYGMQFETITIDDELRTITGYLSTDSAVPNLLADLRSTFEHTTLTRVTSAMTQPRATTTTTAQLLDPLTTRQREILSQAYYDGYFEEPRAINATELADRFGIARATFTQHLRTAQRKLFGTIFTQEGRR</sequence>
<evidence type="ECO:0000256" key="2">
    <source>
        <dbReference type="ARBA" id="ARBA00023163"/>
    </source>
</evidence>
<protein>
    <recommendedName>
        <fullName evidence="4">Response regulatory domain-containing protein</fullName>
    </recommendedName>
</protein>
<keyword evidence="1" id="KW-0805">Transcription regulation</keyword>
<dbReference type="AlphaFoldDB" id="A0A3A6PZS1"/>
<dbReference type="PROSITE" id="PS50110">
    <property type="entry name" value="RESPONSE_REGULATORY"/>
    <property type="match status" value="1"/>
</dbReference>
<evidence type="ECO:0000313" key="5">
    <source>
        <dbReference type="EMBL" id="RJX45265.1"/>
    </source>
</evidence>
<dbReference type="Pfam" id="PF04967">
    <property type="entry name" value="HTH_10"/>
    <property type="match status" value="1"/>
</dbReference>
<proteinExistence type="predicted"/>
<dbReference type="CDD" id="cd00156">
    <property type="entry name" value="REC"/>
    <property type="match status" value="1"/>
</dbReference>
<keyword evidence="3" id="KW-0597">Phosphoprotein</keyword>